<organism evidence="8 9">
    <name type="scientific">Rubritalea tangerina</name>
    <dbReference type="NCBI Taxonomy" id="430798"/>
    <lineage>
        <taxon>Bacteria</taxon>
        <taxon>Pseudomonadati</taxon>
        <taxon>Verrucomicrobiota</taxon>
        <taxon>Verrucomicrobiia</taxon>
        <taxon>Verrucomicrobiales</taxon>
        <taxon>Rubritaleaceae</taxon>
        <taxon>Rubritalea</taxon>
    </lineage>
</organism>
<dbReference type="InterPro" id="IPR050097">
    <property type="entry name" value="Ferredoxin-NADP_redctase_2"/>
</dbReference>
<dbReference type="InterPro" id="IPR017900">
    <property type="entry name" value="4Fe4S_Fe_S_CS"/>
</dbReference>
<dbReference type="PRINTS" id="PR00469">
    <property type="entry name" value="PNDRDTASEII"/>
</dbReference>
<comment type="caution">
    <text evidence="8">The sequence shown here is derived from an EMBL/GenBank/DDBJ whole genome shotgun (WGS) entry which is preliminary data.</text>
</comment>
<dbReference type="SUPFAM" id="SSF51905">
    <property type="entry name" value="FAD/NAD(P)-binding domain"/>
    <property type="match status" value="1"/>
</dbReference>
<dbReference type="Pfam" id="PF13237">
    <property type="entry name" value="Fer4_10"/>
    <property type="match status" value="1"/>
</dbReference>
<dbReference type="Gene3D" id="3.50.50.60">
    <property type="entry name" value="FAD/NAD(P)-binding domain"/>
    <property type="match status" value="2"/>
</dbReference>
<evidence type="ECO:0000256" key="4">
    <source>
        <dbReference type="ARBA" id="ARBA00023004"/>
    </source>
</evidence>
<dbReference type="InterPro" id="IPR017896">
    <property type="entry name" value="4Fe4S_Fe-S-bd"/>
</dbReference>
<evidence type="ECO:0000256" key="2">
    <source>
        <dbReference type="ARBA" id="ARBA00022723"/>
    </source>
</evidence>
<evidence type="ECO:0000256" key="6">
    <source>
        <dbReference type="SAM" id="Phobius"/>
    </source>
</evidence>
<gene>
    <name evidence="8" type="ORF">ACFSW8_15975</name>
</gene>
<reference evidence="9" key="1">
    <citation type="journal article" date="2019" name="Int. J. Syst. Evol. Microbiol.">
        <title>The Global Catalogue of Microorganisms (GCM) 10K type strain sequencing project: providing services to taxonomists for standard genome sequencing and annotation.</title>
        <authorList>
            <consortium name="The Broad Institute Genomics Platform"/>
            <consortium name="The Broad Institute Genome Sequencing Center for Infectious Disease"/>
            <person name="Wu L."/>
            <person name="Ma J."/>
        </authorList>
    </citation>
    <scope>NUCLEOTIDE SEQUENCE [LARGE SCALE GENOMIC DNA]</scope>
    <source>
        <strain evidence="9">CCUG 57942</strain>
    </source>
</reference>
<keyword evidence="6" id="KW-0812">Transmembrane</keyword>
<feature type="transmembrane region" description="Helical" evidence="6">
    <location>
        <begin position="515"/>
        <end position="533"/>
    </location>
</feature>
<feature type="transmembrane region" description="Helical" evidence="6">
    <location>
        <begin position="626"/>
        <end position="644"/>
    </location>
</feature>
<keyword evidence="1" id="KW-0285">Flavoprotein</keyword>
<feature type="transmembrane region" description="Helical" evidence="6">
    <location>
        <begin position="351"/>
        <end position="368"/>
    </location>
</feature>
<keyword evidence="6" id="KW-0472">Membrane</keyword>
<evidence type="ECO:0000256" key="5">
    <source>
        <dbReference type="ARBA" id="ARBA00023014"/>
    </source>
</evidence>
<dbReference type="Pfam" id="PF12801">
    <property type="entry name" value="Fer4_5"/>
    <property type="match status" value="2"/>
</dbReference>
<keyword evidence="6" id="KW-1133">Transmembrane helix</keyword>
<dbReference type="RefSeq" id="WP_377090732.1">
    <property type="nucleotide sequence ID" value="NZ_JBHSJL010000014.1"/>
</dbReference>
<dbReference type="EMBL" id="JBHUJB010000079">
    <property type="protein sequence ID" value="MFD2160402.1"/>
    <property type="molecule type" value="Genomic_DNA"/>
</dbReference>
<dbReference type="PANTHER" id="PTHR48105">
    <property type="entry name" value="THIOREDOXIN REDUCTASE 1-RELATED-RELATED"/>
    <property type="match status" value="1"/>
</dbReference>
<feature type="domain" description="4Fe-4S ferredoxin-type" evidence="7">
    <location>
        <begin position="671"/>
        <end position="702"/>
    </location>
</feature>
<evidence type="ECO:0000259" key="7">
    <source>
        <dbReference type="PROSITE" id="PS51379"/>
    </source>
</evidence>
<feature type="domain" description="4Fe-4S ferredoxin-type" evidence="7">
    <location>
        <begin position="703"/>
        <end position="731"/>
    </location>
</feature>
<feature type="transmembrane region" description="Helical" evidence="6">
    <location>
        <begin position="415"/>
        <end position="433"/>
    </location>
</feature>
<name>A0ABW4ZFS9_9BACT</name>
<keyword evidence="4" id="KW-0408">Iron</keyword>
<keyword evidence="9" id="KW-1185">Reference proteome</keyword>
<dbReference type="PROSITE" id="PS51379">
    <property type="entry name" value="4FE4S_FER_2"/>
    <property type="match status" value="2"/>
</dbReference>
<dbReference type="SUPFAM" id="SSF54862">
    <property type="entry name" value="4Fe-4S ferredoxins"/>
    <property type="match status" value="1"/>
</dbReference>
<keyword evidence="2" id="KW-0479">Metal-binding</keyword>
<dbReference type="Proteomes" id="UP001597389">
    <property type="component" value="Unassembled WGS sequence"/>
</dbReference>
<protein>
    <submittedName>
        <fullName evidence="8">NAD(P)-binding domain-containing protein</fullName>
    </submittedName>
</protein>
<keyword evidence="3" id="KW-0560">Oxidoreductase</keyword>
<evidence type="ECO:0000256" key="3">
    <source>
        <dbReference type="ARBA" id="ARBA00023002"/>
    </source>
</evidence>
<accession>A0ABW4ZFS9</accession>
<sequence length="760" mass="84374">MNLIKRYYHWLHGQWPARLVEKLPVVGEQGKTNIPGIRIVGDLSGVPLLKFSSETGSQAIHAILAEPNFQQQRDQLSNTSTYDVAIIGGGVSGFSAAMEAHKAGLKYILLETSDSFSTIKNFPKAKPIFTYPTEMRPSGGIQYDDPKTHVKEGLIESLIEQVSSLGIETTHGHIEKIEKAKDSFLLRDTSGSQQSWHALRVIVAIGRSGDFRKMNIPGEQLDKVSNRLHDPKAFTNKNVLVVGGGDSAAEAAIALAESGASVSLSYRKAELTRPKPENTEKLHALAAQGKVSLYLPSHPISIDETSVTIDHNGSEQSLPNDNVFALIGRNPPLTFFRKSGLEIAGERTTKWWITIILSLLFCTWLYHWKKGILPGWDPASLVNWISGLNSSLQSAASDTSSFLYTLKTSASSRSFYYSLAYCLCVSIFGFRRIKRRNTPYVTRQTITLALIQWIPLFLLPELILPWMGRIGAFDSGLGLWFANTFLPGESYWRAYGFILAWPLAVFNWFTDAPIWGWLILGAIQTFILIPIIVRRWGKGAYCGWICSCGALAETMGDQQRHKMPHGPLATKLNMIGQVFLLFASVVMLLRIIGWILPDGNFFASGFKFLADGAPLPGKDGLPLLSYNYFVDLIFAGILGVAFYFHYSGRVWCRFACPLAALMHIYARFSQFRIFADKDKCISCNVCTSVCHQGIDIMNFANKGKAMEDPECVRCSACVQQCPTGVLSFGRINEKGIPFLDSLPASPVQIKELDEKRKKNS</sequence>
<dbReference type="InterPro" id="IPR036188">
    <property type="entry name" value="FAD/NAD-bd_sf"/>
</dbReference>
<dbReference type="PRINTS" id="PR00368">
    <property type="entry name" value="FADPNR"/>
</dbReference>
<evidence type="ECO:0000256" key="1">
    <source>
        <dbReference type="ARBA" id="ARBA00022630"/>
    </source>
</evidence>
<feature type="transmembrane region" description="Helical" evidence="6">
    <location>
        <begin position="578"/>
        <end position="596"/>
    </location>
</feature>
<evidence type="ECO:0000313" key="8">
    <source>
        <dbReference type="EMBL" id="MFD2160402.1"/>
    </source>
</evidence>
<feature type="transmembrane region" description="Helical" evidence="6">
    <location>
        <begin position="440"/>
        <end position="460"/>
    </location>
</feature>
<keyword evidence="5" id="KW-0411">Iron-sulfur</keyword>
<proteinExistence type="predicted"/>
<dbReference type="Pfam" id="PF13738">
    <property type="entry name" value="Pyr_redox_3"/>
    <property type="match status" value="1"/>
</dbReference>
<dbReference type="Gene3D" id="3.30.70.20">
    <property type="match status" value="1"/>
</dbReference>
<evidence type="ECO:0000313" key="9">
    <source>
        <dbReference type="Proteomes" id="UP001597389"/>
    </source>
</evidence>
<dbReference type="PROSITE" id="PS00198">
    <property type="entry name" value="4FE4S_FER_1"/>
    <property type="match status" value="1"/>
</dbReference>